<feature type="coiled-coil region" evidence="1">
    <location>
        <begin position="2"/>
        <end position="29"/>
    </location>
</feature>
<dbReference type="Proteomes" id="UP001597340">
    <property type="component" value="Unassembled WGS sequence"/>
</dbReference>
<comment type="caution">
    <text evidence="2">The sequence shown here is derived from an EMBL/GenBank/DDBJ whole genome shotgun (WGS) entry which is preliminary data.</text>
</comment>
<protein>
    <recommendedName>
        <fullName evidence="4">Spo0E like sporulation regulatory protein</fullName>
    </recommendedName>
</protein>
<gene>
    <name evidence="2" type="ORF">ACFQ5D_18060</name>
</gene>
<dbReference type="EMBL" id="JBHTNZ010000029">
    <property type="protein sequence ID" value="MFD1463253.1"/>
    <property type="molecule type" value="Genomic_DNA"/>
</dbReference>
<organism evidence="2 3">
    <name type="scientific">Paenibacillus farraposensis</name>
    <dbReference type="NCBI Taxonomy" id="2807095"/>
    <lineage>
        <taxon>Bacteria</taxon>
        <taxon>Bacillati</taxon>
        <taxon>Bacillota</taxon>
        <taxon>Bacilli</taxon>
        <taxon>Bacillales</taxon>
        <taxon>Paenibacillaceae</taxon>
        <taxon>Paenibacillus</taxon>
    </lineage>
</organism>
<keyword evidence="1" id="KW-0175">Coiled coil</keyword>
<evidence type="ECO:0000256" key="1">
    <source>
        <dbReference type="SAM" id="Coils"/>
    </source>
</evidence>
<accession>A0ABW4DH15</accession>
<sequence length="52" mass="6236">MKKEIEKIIEDLKQEREEYGERIVSLSYAYDSALEKLCNLVGQEFVAYEDRY</sequence>
<proteinExistence type="predicted"/>
<keyword evidence="3" id="KW-1185">Reference proteome</keyword>
<dbReference type="RefSeq" id="WP_229526477.1">
    <property type="nucleotide sequence ID" value="NZ_JAFFQR010000112.1"/>
</dbReference>
<name>A0ABW4DH15_9BACL</name>
<evidence type="ECO:0000313" key="3">
    <source>
        <dbReference type="Proteomes" id="UP001597340"/>
    </source>
</evidence>
<evidence type="ECO:0008006" key="4">
    <source>
        <dbReference type="Google" id="ProtNLM"/>
    </source>
</evidence>
<reference evidence="3" key="1">
    <citation type="journal article" date="2019" name="Int. J. Syst. Evol. Microbiol.">
        <title>The Global Catalogue of Microorganisms (GCM) 10K type strain sequencing project: providing services to taxonomists for standard genome sequencing and annotation.</title>
        <authorList>
            <consortium name="The Broad Institute Genomics Platform"/>
            <consortium name="The Broad Institute Genome Sequencing Center for Infectious Disease"/>
            <person name="Wu L."/>
            <person name="Ma J."/>
        </authorList>
    </citation>
    <scope>NUCLEOTIDE SEQUENCE [LARGE SCALE GENOMIC DNA]</scope>
    <source>
        <strain evidence="3">CCM 9147</strain>
    </source>
</reference>
<evidence type="ECO:0000313" key="2">
    <source>
        <dbReference type="EMBL" id="MFD1463253.1"/>
    </source>
</evidence>